<evidence type="ECO:0000313" key="5">
    <source>
        <dbReference type="EMBL" id="AHF79512.1"/>
    </source>
</evidence>
<dbReference type="RefSeq" id="WP_042679260.1">
    <property type="nucleotide sequence ID" value="NZ_CP006965.1"/>
</dbReference>
<dbReference type="PROSITE" id="PS50893">
    <property type="entry name" value="ABC_TRANSPORTER_2"/>
    <property type="match status" value="1"/>
</dbReference>
<dbReference type="STRING" id="582419.TES1_0115"/>
<dbReference type="InterPro" id="IPR017871">
    <property type="entry name" value="ABC_transporter-like_CS"/>
</dbReference>
<keyword evidence="2" id="KW-0547">Nucleotide-binding</keyword>
<dbReference type="InterPro" id="IPR003593">
    <property type="entry name" value="AAA+_ATPase"/>
</dbReference>
<proteinExistence type="predicted"/>
<dbReference type="FunFam" id="3.40.50.300:FF:000134">
    <property type="entry name" value="Iron-enterobactin ABC transporter ATP-binding protein"/>
    <property type="match status" value="1"/>
</dbReference>
<protein>
    <submittedName>
        <fullName evidence="5">Vitamin B13 ABC transporter ATPase component</fullName>
    </submittedName>
</protein>
<dbReference type="PANTHER" id="PTHR42734">
    <property type="entry name" value="METAL TRANSPORT SYSTEM ATP-BINDING PROTEIN TM_0124-RELATED"/>
    <property type="match status" value="1"/>
</dbReference>
<dbReference type="SMART" id="SM00382">
    <property type="entry name" value="AAA"/>
    <property type="match status" value="1"/>
</dbReference>
<gene>
    <name evidence="5" type="ORF">TES1_0115</name>
</gene>
<dbReference type="KEGG" id="ths:TES1_0115"/>
<dbReference type="HOGENOM" id="CLU_000604_1_11_2"/>
<dbReference type="Proteomes" id="UP000019027">
    <property type="component" value="Chromosome"/>
</dbReference>
<dbReference type="GO" id="GO:0016887">
    <property type="term" value="F:ATP hydrolysis activity"/>
    <property type="evidence" value="ECO:0007669"/>
    <property type="project" value="InterPro"/>
</dbReference>
<accession>W0I474</accession>
<evidence type="ECO:0000256" key="3">
    <source>
        <dbReference type="ARBA" id="ARBA00022840"/>
    </source>
</evidence>
<name>W0I474_9EURY</name>
<evidence type="ECO:0000313" key="6">
    <source>
        <dbReference type="Proteomes" id="UP000019027"/>
    </source>
</evidence>
<dbReference type="EMBL" id="CP006965">
    <property type="protein sequence ID" value="AHF79512.1"/>
    <property type="molecule type" value="Genomic_DNA"/>
</dbReference>
<dbReference type="OrthoDB" id="24644at2157"/>
<evidence type="ECO:0000256" key="2">
    <source>
        <dbReference type="ARBA" id="ARBA00022741"/>
    </source>
</evidence>
<evidence type="ECO:0000256" key="1">
    <source>
        <dbReference type="ARBA" id="ARBA00022448"/>
    </source>
</evidence>
<dbReference type="AlphaFoldDB" id="W0I474"/>
<dbReference type="InterPro" id="IPR003439">
    <property type="entry name" value="ABC_transporter-like_ATP-bd"/>
</dbReference>
<evidence type="ECO:0000259" key="4">
    <source>
        <dbReference type="PROSITE" id="PS50893"/>
    </source>
</evidence>
<keyword evidence="3" id="KW-0067">ATP-binding</keyword>
<organism evidence="5 6">
    <name type="scientific">Thermococcus paralvinellae</name>
    <dbReference type="NCBI Taxonomy" id="582419"/>
    <lineage>
        <taxon>Archaea</taxon>
        <taxon>Methanobacteriati</taxon>
        <taxon>Methanobacteriota</taxon>
        <taxon>Thermococci</taxon>
        <taxon>Thermococcales</taxon>
        <taxon>Thermococcaceae</taxon>
        <taxon>Thermococcus</taxon>
    </lineage>
</organism>
<reference evidence="5 6" key="1">
    <citation type="journal article" date="2014" name="Int. J. Syst. Evol. Microbiol.">
        <title>Thermococcus paralvinellae sp. nov. and Thermococcus cleftensis sp. nov. of hyperthermophilic heterotrophs from deep-sea hydrothermal vents.</title>
        <authorList>
            <person name="Hensley S.A."/>
            <person name="Jung J.H."/>
            <person name="Park C.S."/>
            <person name="Holden J.F."/>
        </authorList>
    </citation>
    <scope>NUCLEOTIDE SEQUENCE [LARGE SCALE GENOMIC DNA]</scope>
    <source>
        <strain evidence="5 6">ES1</strain>
    </source>
</reference>
<keyword evidence="6" id="KW-1185">Reference proteome</keyword>
<sequence length="257" mass="28710">MLEVKGLSFSYGDFSVEDVCFEVREGEILTLLGPNGSGKTTILKSIYGLLKPKKKCVFIDGKDFHSLSLKERAKLAGYVPQSHHPPFPYTVLDVVVMGLASQLGVFESPREEHYQKALEKLKLIGMERFKDKPYTQLSGGQLQLVLIARALVQEPKVLLLDEPTAHLDFKNQVKVLGIVKRLAKEESISAIMTLHDPNLASMYSDRIALVKEGKVRAIGKPNEILREEILGEVYGVPVHILEFNGFRLVMPRMGVIP</sequence>
<dbReference type="InterPro" id="IPR050153">
    <property type="entry name" value="Metal_Ion_Import_ABC"/>
</dbReference>
<dbReference type="InterPro" id="IPR027417">
    <property type="entry name" value="P-loop_NTPase"/>
</dbReference>
<dbReference type="Pfam" id="PF00005">
    <property type="entry name" value="ABC_tran"/>
    <property type="match status" value="1"/>
</dbReference>
<feature type="domain" description="ABC transporter" evidence="4">
    <location>
        <begin position="2"/>
        <end position="237"/>
    </location>
</feature>
<keyword evidence="1" id="KW-0813">Transport</keyword>
<dbReference type="SUPFAM" id="SSF52540">
    <property type="entry name" value="P-loop containing nucleoside triphosphate hydrolases"/>
    <property type="match status" value="1"/>
</dbReference>
<dbReference type="PANTHER" id="PTHR42734:SF19">
    <property type="entry name" value="IRON COMPOUNDS ABC TRANSPORTER, ATP-BINDING PROTEIN"/>
    <property type="match status" value="1"/>
</dbReference>
<dbReference type="Gene3D" id="3.40.50.300">
    <property type="entry name" value="P-loop containing nucleotide triphosphate hydrolases"/>
    <property type="match status" value="1"/>
</dbReference>
<dbReference type="GO" id="GO:0005524">
    <property type="term" value="F:ATP binding"/>
    <property type="evidence" value="ECO:0007669"/>
    <property type="project" value="UniProtKB-KW"/>
</dbReference>
<dbReference type="PROSITE" id="PS00211">
    <property type="entry name" value="ABC_TRANSPORTER_1"/>
    <property type="match status" value="1"/>
</dbReference>
<dbReference type="CDD" id="cd03214">
    <property type="entry name" value="ABC_Iron-Siderophores_B12_Hemin"/>
    <property type="match status" value="1"/>
</dbReference>
<dbReference type="GeneID" id="24907576"/>